<accession>A0A3S0Z5I2</accession>
<dbReference type="STRING" id="188477.A0A3S0Z5I2"/>
<dbReference type="Pfam" id="PF03055">
    <property type="entry name" value="RPE65"/>
    <property type="match status" value="1"/>
</dbReference>
<keyword evidence="5" id="KW-0408">Iron</keyword>
<comment type="caution">
    <text evidence="6">The sequence shown here is derived from an EMBL/GenBank/DDBJ whole genome shotgun (WGS) entry which is preliminary data.</text>
</comment>
<dbReference type="PANTHER" id="PTHR10543">
    <property type="entry name" value="BETA-CAROTENE DIOXYGENASE"/>
    <property type="match status" value="1"/>
</dbReference>
<dbReference type="EMBL" id="RQTK01001263">
    <property type="protein sequence ID" value="RUS71154.1"/>
    <property type="molecule type" value="Genomic_DNA"/>
</dbReference>
<name>A0A3S0Z5I2_ELYCH</name>
<reference evidence="6 7" key="1">
    <citation type="submission" date="2019-01" db="EMBL/GenBank/DDBJ databases">
        <title>A draft genome assembly of the solar-powered sea slug Elysia chlorotica.</title>
        <authorList>
            <person name="Cai H."/>
            <person name="Li Q."/>
            <person name="Fang X."/>
            <person name="Li J."/>
            <person name="Curtis N.E."/>
            <person name="Altenburger A."/>
            <person name="Shibata T."/>
            <person name="Feng M."/>
            <person name="Maeda T."/>
            <person name="Schwartz J.A."/>
            <person name="Shigenobu S."/>
            <person name="Lundholm N."/>
            <person name="Nishiyama T."/>
            <person name="Yang H."/>
            <person name="Hasebe M."/>
            <person name="Li S."/>
            <person name="Pierce S.K."/>
            <person name="Wang J."/>
        </authorList>
    </citation>
    <scope>NUCLEOTIDE SEQUENCE [LARGE SCALE GENOMIC DNA]</scope>
    <source>
        <strain evidence="6">EC2010</strain>
        <tissue evidence="6">Whole organism of an adult</tissue>
    </source>
</reference>
<evidence type="ECO:0000256" key="2">
    <source>
        <dbReference type="ARBA" id="ARBA00006787"/>
    </source>
</evidence>
<evidence type="ECO:0000256" key="5">
    <source>
        <dbReference type="ARBA" id="ARBA00023004"/>
    </source>
</evidence>
<evidence type="ECO:0000256" key="4">
    <source>
        <dbReference type="ARBA" id="ARBA00023002"/>
    </source>
</evidence>
<dbReference type="Proteomes" id="UP000271974">
    <property type="component" value="Unassembled WGS sequence"/>
</dbReference>
<organism evidence="6 7">
    <name type="scientific">Elysia chlorotica</name>
    <name type="common">Eastern emerald elysia</name>
    <name type="synonym">Sea slug</name>
    <dbReference type="NCBI Taxonomy" id="188477"/>
    <lineage>
        <taxon>Eukaryota</taxon>
        <taxon>Metazoa</taxon>
        <taxon>Spiralia</taxon>
        <taxon>Lophotrochozoa</taxon>
        <taxon>Mollusca</taxon>
        <taxon>Gastropoda</taxon>
        <taxon>Heterobranchia</taxon>
        <taxon>Euthyneura</taxon>
        <taxon>Panpulmonata</taxon>
        <taxon>Sacoglossa</taxon>
        <taxon>Placobranchoidea</taxon>
        <taxon>Plakobranchidae</taxon>
        <taxon>Elysia</taxon>
    </lineage>
</organism>
<comment type="cofactor">
    <cofactor evidence="1">
        <name>Fe(2+)</name>
        <dbReference type="ChEBI" id="CHEBI:29033"/>
    </cofactor>
</comment>
<comment type="similarity">
    <text evidence="2">Belongs to the carotenoid oxygenase family.</text>
</comment>
<evidence type="ECO:0000256" key="1">
    <source>
        <dbReference type="ARBA" id="ARBA00001954"/>
    </source>
</evidence>
<sequence>MASQQTPMEVLAQLPQYMNLEDSDFKDSPVEATVSGQIPQWLAGSLYSNGSGVYKVGPTAWNHLFDGYSVIQRFSVRDGKVTYQASVLDTEEVKKCQQHNRIIGSGFAHKFADPNQSSVGKFFSRVIPTPPNISEKTNINVLEFSGKLFAVADTPLIHEISPDSMKVKGKVSHIAKNR</sequence>
<keyword evidence="3" id="KW-0479">Metal-binding</keyword>
<dbReference type="OrthoDB" id="407010at2759"/>
<gene>
    <name evidence="6" type="ORF">EGW08_021080</name>
</gene>
<dbReference type="GO" id="GO:0010436">
    <property type="term" value="F:carotenoid dioxygenase activity"/>
    <property type="evidence" value="ECO:0007669"/>
    <property type="project" value="TreeGrafter"/>
</dbReference>
<evidence type="ECO:0000313" key="7">
    <source>
        <dbReference type="Proteomes" id="UP000271974"/>
    </source>
</evidence>
<dbReference type="GO" id="GO:0046872">
    <property type="term" value="F:metal ion binding"/>
    <property type="evidence" value="ECO:0007669"/>
    <property type="project" value="UniProtKB-KW"/>
</dbReference>
<proteinExistence type="inferred from homology"/>
<dbReference type="AlphaFoldDB" id="A0A3S0Z5I2"/>
<evidence type="ECO:0000256" key="3">
    <source>
        <dbReference type="ARBA" id="ARBA00022723"/>
    </source>
</evidence>
<protein>
    <submittedName>
        <fullName evidence="6">Uncharacterized protein</fullName>
    </submittedName>
</protein>
<dbReference type="PANTHER" id="PTHR10543:SF24">
    <property type="entry name" value="CAROTENOID ISOMEROOXYGENASE"/>
    <property type="match status" value="1"/>
</dbReference>
<keyword evidence="7" id="KW-1185">Reference proteome</keyword>
<evidence type="ECO:0000313" key="6">
    <source>
        <dbReference type="EMBL" id="RUS71154.1"/>
    </source>
</evidence>
<dbReference type="GO" id="GO:0016121">
    <property type="term" value="P:carotene catabolic process"/>
    <property type="evidence" value="ECO:0007669"/>
    <property type="project" value="TreeGrafter"/>
</dbReference>
<keyword evidence="4" id="KW-0560">Oxidoreductase</keyword>
<dbReference type="InterPro" id="IPR004294">
    <property type="entry name" value="Carotenoid_Oase"/>
</dbReference>